<evidence type="ECO:0000313" key="3">
    <source>
        <dbReference type="EMBL" id="OJX59427.1"/>
    </source>
</evidence>
<accession>A0A1M3L2I4</accession>
<keyword evidence="1" id="KW-1133">Transmembrane helix</keyword>
<dbReference type="Pfam" id="PF04608">
    <property type="entry name" value="PgpA"/>
    <property type="match status" value="1"/>
</dbReference>
<proteinExistence type="predicted"/>
<comment type="caution">
    <text evidence="3">The sequence shown here is derived from an EMBL/GenBank/DDBJ whole genome shotgun (WGS) entry which is preliminary data.</text>
</comment>
<keyword evidence="1" id="KW-0472">Membrane</keyword>
<feature type="transmembrane region" description="Helical" evidence="1">
    <location>
        <begin position="39"/>
        <end position="56"/>
    </location>
</feature>
<dbReference type="STRING" id="1895771.BGO89_02680"/>
<evidence type="ECO:0000313" key="4">
    <source>
        <dbReference type="Proteomes" id="UP000184233"/>
    </source>
</evidence>
<dbReference type="EMBL" id="MKVH01000013">
    <property type="protein sequence ID" value="OJX59427.1"/>
    <property type="molecule type" value="Genomic_DNA"/>
</dbReference>
<organism evidence="3 4">
    <name type="scientific">Candidatus Kapaibacterium thiocyanatum</name>
    <dbReference type="NCBI Taxonomy" id="1895771"/>
    <lineage>
        <taxon>Bacteria</taxon>
        <taxon>Pseudomonadati</taxon>
        <taxon>Candidatus Kapaibacteriota</taxon>
        <taxon>Candidatus Kapaibacteriia</taxon>
        <taxon>Candidatus Kapaibacteriales</taxon>
        <taxon>Candidatus Kapaibacteriaceae</taxon>
        <taxon>Candidatus Kapaibacterium</taxon>
    </lineage>
</organism>
<dbReference type="PANTHER" id="PTHR36305:SF1">
    <property type="entry name" value="PHOSPHATIDYLGLYCEROPHOSPHATASE A"/>
    <property type="match status" value="1"/>
</dbReference>
<dbReference type="InterPro" id="IPR007686">
    <property type="entry name" value="YutG/PgpA"/>
</dbReference>
<dbReference type="Proteomes" id="UP000184233">
    <property type="component" value="Unassembled WGS sequence"/>
</dbReference>
<reference evidence="3 4" key="1">
    <citation type="submission" date="2016-09" db="EMBL/GenBank/DDBJ databases">
        <title>Genome-resolved meta-omics ties microbial dynamics to process performance in biotechnology for thiocyanate degradation.</title>
        <authorList>
            <person name="Kantor R.S."/>
            <person name="Huddy R.J."/>
            <person name="Iyer R."/>
            <person name="Thomas B.C."/>
            <person name="Brown C.T."/>
            <person name="Anantharaman K."/>
            <person name="Tringe S."/>
            <person name="Hettich R.L."/>
            <person name="Harrison S.T."/>
            <person name="Banfield J.F."/>
        </authorList>
    </citation>
    <scope>NUCLEOTIDE SEQUENCE [LARGE SCALE GENOMIC DNA]</scope>
    <source>
        <strain evidence="3">59-99</strain>
    </source>
</reference>
<feature type="transmembrane region" description="Helical" evidence="1">
    <location>
        <begin position="76"/>
        <end position="101"/>
    </location>
</feature>
<feature type="transmembrane region" description="Helical" evidence="1">
    <location>
        <begin position="129"/>
        <end position="155"/>
    </location>
</feature>
<feature type="domain" description="YutG/PgpA" evidence="2">
    <location>
        <begin position="2"/>
        <end position="141"/>
    </location>
</feature>
<feature type="transmembrane region" description="Helical" evidence="1">
    <location>
        <begin position="12"/>
        <end position="32"/>
    </location>
</feature>
<keyword evidence="1" id="KW-0812">Transmembrane</keyword>
<dbReference type="AlphaFoldDB" id="A0A1M3L2I4"/>
<dbReference type="PIRSF" id="PIRSF006162">
    <property type="entry name" value="PgpA"/>
    <property type="match status" value="1"/>
</dbReference>
<evidence type="ECO:0000259" key="2">
    <source>
        <dbReference type="Pfam" id="PF04608"/>
    </source>
</evidence>
<dbReference type="CDD" id="cd06971">
    <property type="entry name" value="PgpA"/>
    <property type="match status" value="1"/>
</dbReference>
<dbReference type="InterPro" id="IPR026037">
    <property type="entry name" value="PgpA"/>
</dbReference>
<sequence>MVASVLGLGYLPVAPGTWCSVAVALPAILVPADIATLQYVYLALAVVFGLLGLWSVPRVQAGWGSDPSAVVIDEAMGMSLVLVLPYAYMSVWWWFGGIVLFRLFDIRKPWPLSVINGRTEAWSVMADDALAGCFAALCLHLGFIALQVVLVSLVVSNGRPLP</sequence>
<dbReference type="SUPFAM" id="SSF101307">
    <property type="entry name" value="YutG-like"/>
    <property type="match status" value="1"/>
</dbReference>
<dbReference type="InterPro" id="IPR036681">
    <property type="entry name" value="PgpA-like_sf"/>
</dbReference>
<protein>
    <recommendedName>
        <fullName evidence="2">YutG/PgpA domain-containing protein</fullName>
    </recommendedName>
</protein>
<dbReference type="GO" id="GO:0006629">
    <property type="term" value="P:lipid metabolic process"/>
    <property type="evidence" value="ECO:0007669"/>
    <property type="project" value="InterPro"/>
</dbReference>
<dbReference type="GO" id="GO:0008962">
    <property type="term" value="F:phosphatidylglycerophosphatase activity"/>
    <property type="evidence" value="ECO:0007669"/>
    <property type="project" value="InterPro"/>
</dbReference>
<dbReference type="PANTHER" id="PTHR36305">
    <property type="entry name" value="PHOSPHATIDYLGLYCEROPHOSPHATASE A"/>
    <property type="match status" value="1"/>
</dbReference>
<name>A0A1M3L2I4_9BACT</name>
<gene>
    <name evidence="3" type="ORF">BGO89_02680</name>
</gene>
<evidence type="ECO:0000256" key="1">
    <source>
        <dbReference type="SAM" id="Phobius"/>
    </source>
</evidence>